<dbReference type="GO" id="GO:0016709">
    <property type="term" value="F:oxidoreductase activity, acting on paired donors, with incorporation or reduction of molecular oxygen, NAD(P)H as one donor, and incorporation of one atom of oxygen"/>
    <property type="evidence" value="ECO:0007669"/>
    <property type="project" value="UniProtKB-ARBA"/>
</dbReference>
<evidence type="ECO:0000256" key="1">
    <source>
        <dbReference type="ARBA" id="ARBA00001974"/>
    </source>
</evidence>
<dbReference type="Gene3D" id="3.40.30.120">
    <property type="match status" value="1"/>
</dbReference>
<name>A0AAW4TKU3_9BURK</name>
<feature type="domain" description="FAD-binding" evidence="6">
    <location>
        <begin position="8"/>
        <end position="344"/>
    </location>
</feature>
<comment type="cofactor">
    <cofactor evidence="1">
        <name>FAD</name>
        <dbReference type="ChEBI" id="CHEBI:57692"/>
    </cofactor>
</comment>
<dbReference type="Pfam" id="PF01494">
    <property type="entry name" value="FAD_binding_3"/>
    <property type="match status" value="1"/>
</dbReference>
<evidence type="ECO:0000313" key="7">
    <source>
        <dbReference type="EMBL" id="MCA8383146.1"/>
    </source>
</evidence>
<evidence type="ECO:0000256" key="4">
    <source>
        <dbReference type="ARBA" id="ARBA00022827"/>
    </source>
</evidence>
<comment type="similarity">
    <text evidence="2">Belongs to the PheA/TfdB FAD monooxygenase family.</text>
</comment>
<dbReference type="InterPro" id="IPR036188">
    <property type="entry name" value="FAD/NAD-bd_sf"/>
</dbReference>
<reference evidence="7" key="1">
    <citation type="submission" date="2023-08" db="EMBL/GenBank/DDBJ databases">
        <title>A collection of bacterial strains from the Burkholderia cepacia Research Laboratory and Repository.</title>
        <authorList>
            <person name="Lipuma J."/>
            <person name="Spilker T."/>
        </authorList>
    </citation>
    <scope>NUCLEOTIDE SEQUENCE</scope>
    <source>
        <strain evidence="7">AU0862</strain>
    </source>
</reference>
<dbReference type="InterPro" id="IPR036249">
    <property type="entry name" value="Thioredoxin-like_sf"/>
</dbReference>
<dbReference type="EMBL" id="JAIZTC010000010">
    <property type="protein sequence ID" value="MCA8383146.1"/>
    <property type="molecule type" value="Genomic_DNA"/>
</dbReference>
<comment type="caution">
    <text evidence="7">The sequence shown here is derived from an EMBL/GenBank/DDBJ whole genome shotgun (WGS) entry which is preliminary data.</text>
</comment>
<dbReference type="Proteomes" id="UP001199070">
    <property type="component" value="Unassembled WGS sequence"/>
</dbReference>
<dbReference type="PANTHER" id="PTHR43004">
    <property type="entry name" value="TRK SYSTEM POTASSIUM UPTAKE PROTEIN"/>
    <property type="match status" value="1"/>
</dbReference>
<dbReference type="SUPFAM" id="SSF51905">
    <property type="entry name" value="FAD/NAD(P)-binding domain"/>
    <property type="match status" value="1"/>
</dbReference>
<evidence type="ECO:0000313" key="8">
    <source>
        <dbReference type="Proteomes" id="UP001199070"/>
    </source>
</evidence>
<keyword evidence="4" id="KW-0274">FAD</keyword>
<dbReference type="Gene3D" id="3.50.50.60">
    <property type="entry name" value="FAD/NAD(P)-binding domain"/>
    <property type="match status" value="1"/>
</dbReference>
<dbReference type="InterPro" id="IPR002938">
    <property type="entry name" value="FAD-bd"/>
</dbReference>
<dbReference type="GO" id="GO:0071949">
    <property type="term" value="F:FAD binding"/>
    <property type="evidence" value="ECO:0007669"/>
    <property type="project" value="InterPro"/>
</dbReference>
<dbReference type="InterPro" id="IPR050641">
    <property type="entry name" value="RIFMO-like"/>
</dbReference>
<feature type="region of interest" description="Disordered" evidence="5">
    <location>
        <begin position="508"/>
        <end position="530"/>
    </location>
</feature>
<dbReference type="NCBIfam" id="NF004832">
    <property type="entry name" value="PRK06184.1"/>
    <property type="match status" value="1"/>
</dbReference>
<evidence type="ECO:0000256" key="2">
    <source>
        <dbReference type="ARBA" id="ARBA00007801"/>
    </source>
</evidence>
<sequence>MIGENILDVLIVGGGPTGSALAIDLTRRGLDVRLIERRSHAFDGSRAKGVQPRSLEVFADLGVLDEILDGGSLYPKLGIHIGPFTVPWRMFSNKQPSDDVPYPNTWLIPQFRIDRILHACLERQGRRVEFGTELIELAEGPDVVHCKVSTEAGIQQIAARYVVGADGGGSTVRQKLGLKFIGTTDESDRILIVDAAVSGLARDRWHMWPGAAGRFVGACPLPHSDLFQFMVRLSPGEAPPQDNDSIIALLESRLGNPRVRLHSIRWQSVFRPNIRLAERYRRGRVFVAGDAAHVHPPAGAQGLNTGIQDAYNLGWKIAQVLAGANPTLLDTYEAERQPIASGVLGLSTKKYEGIGRLDPSSIRRGKDEQQLLLTYQGGPLAPSNAEQTKTLRAGDRAPDAQLRDAQGAPLRLFDIYRGHHFTAVAYGRHAAEDCRTLLWPSAGAPLRRVFVEVGDLHKDTAFTDPSQSFKRHYGVTGDTLILVRPDGYIAHIATRDIATTTMAASQAMIPPHSRSPELCPEAIRGKEASR</sequence>
<dbReference type="RefSeq" id="WP_226135733.1">
    <property type="nucleotide sequence ID" value="NZ_JAIZTC010000010.1"/>
</dbReference>
<dbReference type="PRINTS" id="PR00420">
    <property type="entry name" value="RNGMNOXGNASE"/>
</dbReference>
<evidence type="ECO:0000256" key="3">
    <source>
        <dbReference type="ARBA" id="ARBA00022630"/>
    </source>
</evidence>
<evidence type="ECO:0000259" key="6">
    <source>
        <dbReference type="Pfam" id="PF01494"/>
    </source>
</evidence>
<dbReference type="Gene3D" id="3.30.70.2450">
    <property type="match status" value="1"/>
</dbReference>
<dbReference type="SUPFAM" id="SSF52833">
    <property type="entry name" value="Thioredoxin-like"/>
    <property type="match status" value="1"/>
</dbReference>
<dbReference type="Pfam" id="PF21274">
    <property type="entry name" value="Rng_hyd_C"/>
    <property type="match status" value="1"/>
</dbReference>
<evidence type="ECO:0000256" key="5">
    <source>
        <dbReference type="SAM" id="MobiDB-lite"/>
    </source>
</evidence>
<gene>
    <name evidence="7" type="ORF">LGN22_29990</name>
</gene>
<protein>
    <submittedName>
        <fullName evidence="7">FAD-dependent oxidoreductase</fullName>
    </submittedName>
</protein>
<keyword evidence="3" id="KW-0285">Flavoprotein</keyword>
<proteinExistence type="inferred from homology"/>
<dbReference type="PANTHER" id="PTHR43004:SF19">
    <property type="entry name" value="BINDING MONOOXYGENASE, PUTATIVE (JCVI)-RELATED"/>
    <property type="match status" value="1"/>
</dbReference>
<accession>A0AAW4TKU3</accession>
<dbReference type="AlphaFoldDB" id="A0AAW4TKU3"/>
<organism evidence="7 8">
    <name type="scientific">Burkholderia cenocepacia</name>
    <dbReference type="NCBI Taxonomy" id="95486"/>
    <lineage>
        <taxon>Bacteria</taxon>
        <taxon>Pseudomonadati</taxon>
        <taxon>Pseudomonadota</taxon>
        <taxon>Betaproteobacteria</taxon>
        <taxon>Burkholderiales</taxon>
        <taxon>Burkholderiaceae</taxon>
        <taxon>Burkholderia</taxon>
        <taxon>Burkholderia cepacia complex</taxon>
    </lineage>
</organism>